<dbReference type="Gene3D" id="1.20.1630.10">
    <property type="entry name" value="Formate dehydrogenase/DMSO reductase domain"/>
    <property type="match status" value="1"/>
</dbReference>
<proteinExistence type="inferred from homology"/>
<name>A0ABX9AQH7_9ENTR</name>
<comment type="similarity">
    <text evidence="2">Belongs to the NrfD family.</text>
</comment>
<feature type="transmembrane region" description="Helical" evidence="7">
    <location>
        <begin position="237"/>
        <end position="258"/>
    </location>
</feature>
<comment type="subcellular location">
    <subcellularLocation>
        <location evidence="1">Cell membrane</location>
        <topology evidence="1">Multi-pass membrane protein</topology>
    </subcellularLocation>
</comment>
<dbReference type="PANTHER" id="PTHR34856">
    <property type="entry name" value="PROTEIN NRFD"/>
    <property type="match status" value="1"/>
</dbReference>
<feature type="transmembrane region" description="Helical" evidence="7">
    <location>
        <begin position="198"/>
        <end position="217"/>
    </location>
</feature>
<dbReference type="NCBIfam" id="NF011568">
    <property type="entry name" value="PRK14992.1"/>
    <property type="match status" value="1"/>
</dbReference>
<feature type="transmembrane region" description="Helical" evidence="7">
    <location>
        <begin position="161"/>
        <end position="186"/>
    </location>
</feature>
<keyword evidence="3" id="KW-1003">Cell membrane</keyword>
<dbReference type="Proteomes" id="UP000825886">
    <property type="component" value="Chromosome"/>
</dbReference>
<dbReference type="Pfam" id="PF03916">
    <property type="entry name" value="NrfD"/>
    <property type="match status" value="1"/>
</dbReference>
<feature type="transmembrane region" description="Helical" evidence="7">
    <location>
        <begin position="309"/>
        <end position="327"/>
    </location>
</feature>
<evidence type="ECO:0000256" key="3">
    <source>
        <dbReference type="ARBA" id="ARBA00022475"/>
    </source>
</evidence>
<evidence type="ECO:0000313" key="8">
    <source>
        <dbReference type="EMBL" id="QZN97417.1"/>
    </source>
</evidence>
<feature type="transmembrane region" description="Helical" evidence="7">
    <location>
        <begin position="129"/>
        <end position="149"/>
    </location>
</feature>
<sequence length="341" mass="37956">MTQPIIIEELVTQSQSITWLPWAVQYFFFIGIAACGALFACGLRWRGDAHSARLEHITLIITLTCAITAPLALTADLHQPARVWHFYAYPTPWSWMPWGAVFLPLFTLLLGLWFIAVQYSAQTGKSFAATRWLALFSALAAIGLLIYTGREASIVKARPIWFSYAFPLTMFLSALQTLFALLIFALRQDDVWRRRLGRAQLVSLLALAGTVILWTTGDTVSGNAVRLWLANSASARLYAGAWGTLWLCTTLLAIAVSLRARAPRMLLCGACCAMALAWLIRWSLLIEVQTVPKYNAHLTPYTLPSTTDGLQALIGTFGLWVTLLIMVREALGWLARRKQHG</sequence>
<reference evidence="8 9" key="1">
    <citation type="submission" date="2021-08" db="EMBL/GenBank/DDBJ databases">
        <title>Culture and genomic analysis of Symbiopectobacterium purcellii sp. nov. gen. nov., isolated from the leafhopper Empoasca decipiens.</title>
        <authorList>
            <person name="Nadal-Jimenez P."/>
            <person name="Siozios S."/>
            <person name="Halliday N."/>
            <person name="Camara M."/>
            <person name="Hurst G.D.D."/>
        </authorList>
    </citation>
    <scope>NUCLEOTIDE SEQUENCE [LARGE SCALE GENOMIC DNA]</scope>
    <source>
        <strain evidence="8 9">SyEd1</strain>
    </source>
</reference>
<keyword evidence="5 7" id="KW-1133">Transmembrane helix</keyword>
<dbReference type="RefSeq" id="WP_222160456.1">
    <property type="nucleotide sequence ID" value="NZ_CP081864.1"/>
</dbReference>
<evidence type="ECO:0000313" key="9">
    <source>
        <dbReference type="Proteomes" id="UP000825886"/>
    </source>
</evidence>
<feature type="transmembrane region" description="Helical" evidence="7">
    <location>
        <begin position="26"/>
        <end position="45"/>
    </location>
</feature>
<keyword evidence="4 7" id="KW-0812">Transmembrane</keyword>
<evidence type="ECO:0000256" key="5">
    <source>
        <dbReference type="ARBA" id="ARBA00022989"/>
    </source>
</evidence>
<protein>
    <submittedName>
        <fullName evidence="8">Tetrathionate reductase subunit TtrC</fullName>
    </submittedName>
</protein>
<gene>
    <name evidence="8" type="primary">ttrC</name>
    <name evidence="8" type="ORF">K6K13_08850</name>
</gene>
<dbReference type="EMBL" id="CP081864">
    <property type="protein sequence ID" value="QZN97417.1"/>
    <property type="molecule type" value="Genomic_DNA"/>
</dbReference>
<accession>A0ABX9AQH7</accession>
<keyword evidence="9" id="KW-1185">Reference proteome</keyword>
<evidence type="ECO:0000256" key="4">
    <source>
        <dbReference type="ARBA" id="ARBA00022692"/>
    </source>
</evidence>
<feature type="transmembrane region" description="Helical" evidence="7">
    <location>
        <begin position="265"/>
        <end position="284"/>
    </location>
</feature>
<dbReference type="InterPro" id="IPR052049">
    <property type="entry name" value="Electron_transfer_protein"/>
</dbReference>
<keyword evidence="6 7" id="KW-0472">Membrane</keyword>
<organism evidence="8 9">
    <name type="scientific">Symbiopectobacterium purcellii</name>
    <dbReference type="NCBI Taxonomy" id="2871826"/>
    <lineage>
        <taxon>Bacteria</taxon>
        <taxon>Pseudomonadati</taxon>
        <taxon>Pseudomonadota</taxon>
        <taxon>Gammaproteobacteria</taxon>
        <taxon>Enterobacterales</taxon>
        <taxon>Enterobacteriaceae</taxon>
    </lineage>
</organism>
<feature type="transmembrane region" description="Helical" evidence="7">
    <location>
        <begin position="95"/>
        <end position="117"/>
    </location>
</feature>
<evidence type="ECO:0000256" key="6">
    <source>
        <dbReference type="ARBA" id="ARBA00023136"/>
    </source>
</evidence>
<dbReference type="InterPro" id="IPR005614">
    <property type="entry name" value="NrfD-like"/>
</dbReference>
<evidence type="ECO:0000256" key="2">
    <source>
        <dbReference type="ARBA" id="ARBA00008929"/>
    </source>
</evidence>
<dbReference type="PANTHER" id="PTHR34856:SF2">
    <property type="entry name" value="PROTEIN NRFD"/>
    <property type="match status" value="1"/>
</dbReference>
<evidence type="ECO:0000256" key="7">
    <source>
        <dbReference type="SAM" id="Phobius"/>
    </source>
</evidence>
<evidence type="ECO:0000256" key="1">
    <source>
        <dbReference type="ARBA" id="ARBA00004651"/>
    </source>
</evidence>
<feature type="transmembrane region" description="Helical" evidence="7">
    <location>
        <begin position="57"/>
        <end position="75"/>
    </location>
</feature>